<dbReference type="SUPFAM" id="SSF55021">
    <property type="entry name" value="ACT-like"/>
    <property type="match status" value="1"/>
</dbReference>
<dbReference type="PANTHER" id="PTHR31131">
    <property type="entry name" value="CHROMOSOME 1, WHOLE GENOME SHOTGUN SEQUENCE"/>
    <property type="match status" value="1"/>
</dbReference>
<proteinExistence type="predicted"/>
<organism evidence="2">
    <name type="scientific">Spongospora subterranea</name>
    <dbReference type="NCBI Taxonomy" id="70186"/>
    <lineage>
        <taxon>Eukaryota</taxon>
        <taxon>Sar</taxon>
        <taxon>Rhizaria</taxon>
        <taxon>Endomyxa</taxon>
        <taxon>Phytomyxea</taxon>
        <taxon>Plasmodiophorida</taxon>
        <taxon>Plasmodiophoridae</taxon>
        <taxon>Spongospora</taxon>
    </lineage>
</organism>
<protein>
    <recommendedName>
        <fullName evidence="1">CASTOR ACT domain-containing protein</fullName>
    </recommendedName>
</protein>
<dbReference type="InterPro" id="IPR027795">
    <property type="entry name" value="CASTOR_ACT_dom"/>
</dbReference>
<name>A0A0H5RC99_9EUKA</name>
<dbReference type="EMBL" id="HACM01011413">
    <property type="protein sequence ID" value="CRZ11855.1"/>
    <property type="molecule type" value="Transcribed_RNA"/>
</dbReference>
<evidence type="ECO:0000259" key="1">
    <source>
        <dbReference type="Pfam" id="PF13840"/>
    </source>
</evidence>
<sequence length="219" mass="24053">MVDGRAPKLLALLAQRRFSIFYMSTATQDLILVMSHELHEIIACLAEHDVSVRADSDVSSVVTLPPEEAAVSAAADIIQLRRLSDEFFLHSVPVSDLERLLKPILNIFFVNAARQNFVAFSIVDDEISLILDRAASKLMAAYTDVNFQQAWTAFRVLGDWGFSETGLVSSISSTLTDAGIDGSLFMSTFSRDYFIVQSDLVPRSVDAFQSAGISVHSDS</sequence>
<dbReference type="Gene3D" id="3.30.2130.10">
    <property type="entry name" value="VC0802-like"/>
    <property type="match status" value="2"/>
</dbReference>
<feature type="domain" description="CASTOR ACT" evidence="1">
    <location>
        <begin position="148"/>
        <end position="209"/>
    </location>
</feature>
<dbReference type="InterPro" id="IPR051719">
    <property type="entry name" value="CASTOR_mTORC1"/>
</dbReference>
<dbReference type="InterPro" id="IPR045865">
    <property type="entry name" value="ACT-like_dom_sf"/>
</dbReference>
<dbReference type="PANTHER" id="PTHR31131:SF6">
    <property type="entry name" value="CASTOR ACT DOMAIN-CONTAINING PROTEIN"/>
    <property type="match status" value="1"/>
</dbReference>
<evidence type="ECO:0000313" key="2">
    <source>
        <dbReference type="EMBL" id="CRZ11855.1"/>
    </source>
</evidence>
<dbReference type="Pfam" id="PF13840">
    <property type="entry name" value="ACT_7"/>
    <property type="match status" value="1"/>
</dbReference>
<accession>A0A0H5RC99</accession>
<reference evidence="2" key="1">
    <citation type="submission" date="2015-04" db="EMBL/GenBank/DDBJ databases">
        <title>The genome sequence of the plant pathogenic Rhizarian Plasmodiophora brassicae reveals insights in its biotrophic life cycle and the origin of chitin synthesis.</title>
        <authorList>
            <person name="Schwelm A."/>
            <person name="Fogelqvist J."/>
            <person name="Knaust A."/>
            <person name="Julke S."/>
            <person name="Lilja T."/>
            <person name="Dhandapani V."/>
            <person name="Bonilla-Rosso G."/>
            <person name="Karlsson M."/>
            <person name="Shevchenko A."/>
            <person name="Choi S.R."/>
            <person name="Kim H.G."/>
            <person name="Park J.Y."/>
            <person name="Lim Y.P."/>
            <person name="Ludwig-Muller J."/>
            <person name="Dixelius C."/>
        </authorList>
    </citation>
    <scope>NUCLEOTIDE SEQUENCE</scope>
    <source>
        <tissue evidence="2">Potato root galls</tissue>
    </source>
</reference>
<dbReference type="AlphaFoldDB" id="A0A0H5RC99"/>